<dbReference type="PANTHER" id="PTHR42973:SF39">
    <property type="entry name" value="FAD-BINDING PCMH-TYPE DOMAIN-CONTAINING PROTEIN"/>
    <property type="match status" value="1"/>
</dbReference>
<dbReference type="SUPFAM" id="SSF56176">
    <property type="entry name" value="FAD-binding/transporter-associated domain-like"/>
    <property type="match status" value="1"/>
</dbReference>
<keyword evidence="5" id="KW-0560">Oxidoreductase</keyword>
<dbReference type="InterPro" id="IPR006094">
    <property type="entry name" value="Oxid_FAD_bind_N"/>
</dbReference>
<dbReference type="OrthoDB" id="415825at2759"/>
<dbReference type="Pfam" id="PF01565">
    <property type="entry name" value="FAD_binding_4"/>
    <property type="match status" value="1"/>
</dbReference>
<evidence type="ECO:0000256" key="1">
    <source>
        <dbReference type="ARBA" id="ARBA00001974"/>
    </source>
</evidence>
<organism evidence="7 8">
    <name type="scientific">Lunasporangiospora selenospora</name>
    <dbReference type="NCBI Taxonomy" id="979761"/>
    <lineage>
        <taxon>Eukaryota</taxon>
        <taxon>Fungi</taxon>
        <taxon>Fungi incertae sedis</taxon>
        <taxon>Mucoromycota</taxon>
        <taxon>Mortierellomycotina</taxon>
        <taxon>Mortierellomycetes</taxon>
        <taxon>Mortierellales</taxon>
        <taxon>Mortierellaceae</taxon>
        <taxon>Lunasporangiospora</taxon>
    </lineage>
</organism>
<evidence type="ECO:0000256" key="3">
    <source>
        <dbReference type="ARBA" id="ARBA00022630"/>
    </source>
</evidence>
<evidence type="ECO:0000256" key="2">
    <source>
        <dbReference type="ARBA" id="ARBA00005466"/>
    </source>
</evidence>
<evidence type="ECO:0000259" key="6">
    <source>
        <dbReference type="PROSITE" id="PS51387"/>
    </source>
</evidence>
<dbReference type="AlphaFoldDB" id="A0A9P6FVR4"/>
<keyword evidence="3" id="KW-0285">Flavoprotein</keyword>
<dbReference type="EMBL" id="JAABOA010001037">
    <property type="protein sequence ID" value="KAF9582478.1"/>
    <property type="molecule type" value="Genomic_DNA"/>
</dbReference>
<dbReference type="InterPro" id="IPR036318">
    <property type="entry name" value="FAD-bd_PCMH-like_sf"/>
</dbReference>
<dbReference type="Proteomes" id="UP000780801">
    <property type="component" value="Unassembled WGS sequence"/>
</dbReference>
<evidence type="ECO:0000313" key="8">
    <source>
        <dbReference type="Proteomes" id="UP000780801"/>
    </source>
</evidence>
<evidence type="ECO:0000313" key="7">
    <source>
        <dbReference type="EMBL" id="KAF9582478.1"/>
    </source>
</evidence>
<dbReference type="InterPro" id="IPR016166">
    <property type="entry name" value="FAD-bd_PCMH"/>
</dbReference>
<gene>
    <name evidence="7" type="ORF">BGW38_000157</name>
</gene>
<keyword evidence="4" id="KW-0274">FAD</keyword>
<proteinExistence type="inferred from homology"/>
<feature type="domain" description="FAD-binding PCMH-type" evidence="6">
    <location>
        <begin position="32"/>
        <end position="208"/>
    </location>
</feature>
<evidence type="ECO:0000256" key="5">
    <source>
        <dbReference type="ARBA" id="ARBA00023002"/>
    </source>
</evidence>
<dbReference type="GO" id="GO:0016491">
    <property type="term" value="F:oxidoreductase activity"/>
    <property type="evidence" value="ECO:0007669"/>
    <property type="project" value="UniProtKB-KW"/>
</dbReference>
<name>A0A9P6FVR4_9FUNG</name>
<dbReference type="Gene3D" id="3.40.462.20">
    <property type="match status" value="1"/>
</dbReference>
<evidence type="ECO:0000256" key="4">
    <source>
        <dbReference type="ARBA" id="ARBA00022827"/>
    </source>
</evidence>
<sequence length="519" mass="57920">MNLAGIKGKVVARGDEEYEESAYQYAFSSHEELVQPAAIIYAQDDDDVIYAIKMARENNFSLAVRTGGHQYSAASSTFGNNIQLDLSRTYTDFNWEDADHTVLTLGVSIPLGKFQSKIMKKGRFVPTGQCSYVNLGGHVQSGGYGQLIRSFGLLADHVLKVRIITADGQARWVDRSIPADKPLLYAILGGSPGNFGVLTDVTLKLLRDEDHDKSRGFRAMIPYSKDALKNLLDVMVKQDLTDDTAADYDFCVTVMGGRKAENKPAAIVVFAQALGGKSKMTPYDGVYVDDEPVKISELCSHWLFPISREFQLPYYKCTYMSNSRASELQSKDWTEWVTERMDDLESKSEEHQTFLSAQFQYAGGKHSTYRTEGAKNITSLSWRDSTFGCSLDAFYNGEGLPKARAKAWTEKNTADGVGHANAVFSAQDRRLLWGSFDTNLPDQRTKYYDQAPGKYDTLSKLKVDIDPHFVFTPNTFSVGPIPDRIRNKEPHGHIAIFDHAVKHARDVLACKKGPLCLEE</sequence>
<dbReference type="PANTHER" id="PTHR42973">
    <property type="entry name" value="BINDING OXIDOREDUCTASE, PUTATIVE (AFU_ORTHOLOGUE AFUA_1G17690)-RELATED"/>
    <property type="match status" value="1"/>
</dbReference>
<keyword evidence="8" id="KW-1185">Reference proteome</keyword>
<protein>
    <recommendedName>
        <fullName evidence="6">FAD-binding PCMH-type domain-containing protein</fullName>
    </recommendedName>
</protein>
<dbReference type="PROSITE" id="PS51387">
    <property type="entry name" value="FAD_PCMH"/>
    <property type="match status" value="1"/>
</dbReference>
<dbReference type="GO" id="GO:0071949">
    <property type="term" value="F:FAD binding"/>
    <property type="evidence" value="ECO:0007669"/>
    <property type="project" value="InterPro"/>
</dbReference>
<dbReference type="Gene3D" id="3.30.465.10">
    <property type="match status" value="1"/>
</dbReference>
<comment type="cofactor">
    <cofactor evidence="1">
        <name>FAD</name>
        <dbReference type="ChEBI" id="CHEBI:57692"/>
    </cofactor>
</comment>
<reference evidence="7" key="1">
    <citation type="journal article" date="2020" name="Fungal Divers.">
        <title>Resolving the Mortierellaceae phylogeny through synthesis of multi-gene phylogenetics and phylogenomics.</title>
        <authorList>
            <person name="Vandepol N."/>
            <person name="Liber J."/>
            <person name="Desiro A."/>
            <person name="Na H."/>
            <person name="Kennedy M."/>
            <person name="Barry K."/>
            <person name="Grigoriev I.V."/>
            <person name="Miller A.N."/>
            <person name="O'Donnell K."/>
            <person name="Stajich J.E."/>
            <person name="Bonito G."/>
        </authorList>
    </citation>
    <scope>NUCLEOTIDE SEQUENCE</scope>
    <source>
        <strain evidence="7">KOD1015</strain>
    </source>
</reference>
<comment type="similarity">
    <text evidence="2">Belongs to the oxygen-dependent FAD-linked oxidoreductase family.</text>
</comment>
<dbReference type="InterPro" id="IPR050416">
    <property type="entry name" value="FAD-linked_Oxidoreductase"/>
</dbReference>
<dbReference type="InterPro" id="IPR016169">
    <property type="entry name" value="FAD-bd_PCMH_sub2"/>
</dbReference>
<accession>A0A9P6FVR4</accession>
<comment type="caution">
    <text evidence="7">The sequence shown here is derived from an EMBL/GenBank/DDBJ whole genome shotgun (WGS) entry which is preliminary data.</text>
</comment>